<sequence>MTVLLAGLLPVAEIFQLATERTPPLRFFFFAWPRQQKEKFLSEKKTADRNYALSYMKENKCFPPDCATLREELDFYFQLCSLETHCTAAVMAATMANGDPHKVFTTPHPLVNAQQHNHQQRQSQFPYDGKRHFSNGFHAAPAKLGHKTVQAIDDHQLANELAAPGLQMICAPDCEPKAFVILIDFVYSDFDVRSLSVRGQLTDDNVMNALYAAKKYAIDAHGFWANSRSKHTVQAFNYAIVASDLGESGRLFNEICLDPNGKPHNPMINSGAIIVTSLLKKGVPMADRYDFSGSGRTRRLLLEEVGAMSVESPLTRRVQAVQTPHRLATR</sequence>
<reference evidence="7" key="1">
    <citation type="submission" date="2022-11" db="UniProtKB">
        <authorList>
            <consortium name="WormBaseParasite"/>
        </authorList>
    </citation>
    <scope>IDENTIFICATION</scope>
</reference>
<comment type="similarity">
    <text evidence="1">Belongs to the glutaminase family.</text>
</comment>
<dbReference type="AlphaFoldDB" id="A0A914IG90"/>
<evidence type="ECO:0000256" key="3">
    <source>
        <dbReference type="ARBA" id="ARBA00012918"/>
    </source>
</evidence>
<dbReference type="Pfam" id="PF04960">
    <property type="entry name" value="Glutaminase"/>
    <property type="match status" value="2"/>
</dbReference>
<comment type="subunit">
    <text evidence="2">Homotetramer.</text>
</comment>
<evidence type="ECO:0000256" key="2">
    <source>
        <dbReference type="ARBA" id="ARBA00011881"/>
    </source>
</evidence>
<dbReference type="Proteomes" id="UP000887572">
    <property type="component" value="Unplaced"/>
</dbReference>
<evidence type="ECO:0000313" key="7">
    <source>
        <dbReference type="WBParaSite" id="Gr19_v10_g960.t1"/>
    </source>
</evidence>
<name>A0A914IG90_GLORO</name>
<dbReference type="GO" id="GO:0006537">
    <property type="term" value="P:glutamate biosynthetic process"/>
    <property type="evidence" value="ECO:0007669"/>
    <property type="project" value="TreeGrafter"/>
</dbReference>
<proteinExistence type="inferred from homology"/>
<evidence type="ECO:0000313" key="6">
    <source>
        <dbReference type="Proteomes" id="UP000887572"/>
    </source>
</evidence>
<accession>A0A914IG90</accession>
<evidence type="ECO:0000256" key="4">
    <source>
        <dbReference type="ARBA" id="ARBA00022801"/>
    </source>
</evidence>
<organism evidence="6 7">
    <name type="scientific">Globodera rostochiensis</name>
    <name type="common">Golden nematode worm</name>
    <name type="synonym">Heterodera rostochiensis</name>
    <dbReference type="NCBI Taxonomy" id="31243"/>
    <lineage>
        <taxon>Eukaryota</taxon>
        <taxon>Metazoa</taxon>
        <taxon>Ecdysozoa</taxon>
        <taxon>Nematoda</taxon>
        <taxon>Chromadorea</taxon>
        <taxon>Rhabditida</taxon>
        <taxon>Tylenchina</taxon>
        <taxon>Tylenchomorpha</taxon>
        <taxon>Tylenchoidea</taxon>
        <taxon>Heteroderidae</taxon>
        <taxon>Heteroderinae</taxon>
        <taxon>Globodera</taxon>
    </lineage>
</organism>
<dbReference type="PANTHER" id="PTHR12544:SF29">
    <property type="entry name" value="GLUTAMINASE"/>
    <property type="match status" value="1"/>
</dbReference>
<keyword evidence="6" id="KW-1185">Reference proteome</keyword>
<evidence type="ECO:0000256" key="5">
    <source>
        <dbReference type="ARBA" id="ARBA00049534"/>
    </source>
</evidence>
<dbReference type="EC" id="3.5.1.2" evidence="3"/>
<comment type="catalytic activity">
    <reaction evidence="5">
        <text>L-glutamine + H2O = L-glutamate + NH4(+)</text>
        <dbReference type="Rhea" id="RHEA:15889"/>
        <dbReference type="ChEBI" id="CHEBI:15377"/>
        <dbReference type="ChEBI" id="CHEBI:28938"/>
        <dbReference type="ChEBI" id="CHEBI:29985"/>
        <dbReference type="ChEBI" id="CHEBI:58359"/>
        <dbReference type="EC" id="3.5.1.2"/>
    </reaction>
</comment>
<dbReference type="WBParaSite" id="Gr19_v10_g960.t1">
    <property type="protein sequence ID" value="Gr19_v10_g960.t1"/>
    <property type="gene ID" value="Gr19_v10_g960"/>
</dbReference>
<protein>
    <recommendedName>
        <fullName evidence="3">glutaminase</fullName>
        <ecNumber evidence="3">3.5.1.2</ecNumber>
    </recommendedName>
</protein>
<dbReference type="GO" id="GO:0006543">
    <property type="term" value="P:L-glutamine catabolic process"/>
    <property type="evidence" value="ECO:0007669"/>
    <property type="project" value="TreeGrafter"/>
</dbReference>
<dbReference type="PANTHER" id="PTHR12544">
    <property type="entry name" value="GLUTAMINASE"/>
    <property type="match status" value="1"/>
</dbReference>
<evidence type="ECO:0000256" key="1">
    <source>
        <dbReference type="ARBA" id="ARBA00011076"/>
    </source>
</evidence>
<dbReference type="SUPFAM" id="SSF56601">
    <property type="entry name" value="beta-lactamase/transpeptidase-like"/>
    <property type="match status" value="2"/>
</dbReference>
<dbReference type="InterPro" id="IPR015868">
    <property type="entry name" value="Glutaminase"/>
</dbReference>
<keyword evidence="4" id="KW-0378">Hydrolase</keyword>
<dbReference type="InterPro" id="IPR012338">
    <property type="entry name" value="Beta-lactam/transpept-like"/>
</dbReference>
<dbReference type="Gene3D" id="3.40.710.10">
    <property type="entry name" value="DD-peptidase/beta-lactamase superfamily"/>
    <property type="match status" value="2"/>
</dbReference>
<dbReference type="GO" id="GO:0004359">
    <property type="term" value="F:glutaminase activity"/>
    <property type="evidence" value="ECO:0007669"/>
    <property type="project" value="UniProtKB-EC"/>
</dbReference>